<comment type="caution">
    <text evidence="1">The sequence shown here is derived from an EMBL/GenBank/DDBJ whole genome shotgun (WGS) entry which is preliminary data.</text>
</comment>
<reference evidence="1 2" key="1">
    <citation type="submission" date="2017-11" db="EMBL/GenBank/DDBJ databases">
        <title>De-novo sequencing of pomegranate (Punica granatum L.) genome.</title>
        <authorList>
            <person name="Akparov Z."/>
            <person name="Amiraslanov A."/>
            <person name="Hajiyeva S."/>
            <person name="Abbasov M."/>
            <person name="Kaur K."/>
            <person name="Hamwieh A."/>
            <person name="Solovyev V."/>
            <person name="Salamov A."/>
            <person name="Braich B."/>
            <person name="Kosarev P."/>
            <person name="Mahmoud A."/>
            <person name="Hajiyev E."/>
            <person name="Babayeva S."/>
            <person name="Izzatullayeva V."/>
            <person name="Mammadov A."/>
            <person name="Mammadov A."/>
            <person name="Sharifova S."/>
            <person name="Ojaghi J."/>
            <person name="Eynullazada K."/>
            <person name="Bayramov B."/>
            <person name="Abdulazimova A."/>
            <person name="Shahmuradov I."/>
        </authorList>
    </citation>
    <scope>NUCLEOTIDE SEQUENCE [LARGE SCALE GENOMIC DNA]</scope>
    <source>
        <strain evidence="2">cv. AG2017</strain>
        <tissue evidence="1">Leaf</tissue>
    </source>
</reference>
<name>A0A2I0JGN1_PUNGR</name>
<keyword evidence="2" id="KW-1185">Reference proteome</keyword>
<protein>
    <submittedName>
        <fullName evidence="1">Uncharacterized protein</fullName>
    </submittedName>
</protein>
<sequence length="64" mass="7186">MTTSNSPLGVEKAHAYTVQPPRTPHEKSVFGVEEPIMARKRQGRLSVLSYGRWSRVLVAHLSLK</sequence>
<accession>A0A2I0JGN1</accession>
<dbReference type="Proteomes" id="UP000233551">
    <property type="component" value="Unassembled WGS sequence"/>
</dbReference>
<proteinExistence type="predicted"/>
<dbReference type="EMBL" id="PGOL01001703">
    <property type="protein sequence ID" value="PKI55408.1"/>
    <property type="molecule type" value="Genomic_DNA"/>
</dbReference>
<dbReference type="AlphaFoldDB" id="A0A2I0JGN1"/>
<evidence type="ECO:0000313" key="1">
    <source>
        <dbReference type="EMBL" id="PKI55408.1"/>
    </source>
</evidence>
<gene>
    <name evidence="1" type="ORF">CRG98_024181</name>
</gene>
<organism evidence="1 2">
    <name type="scientific">Punica granatum</name>
    <name type="common">Pomegranate</name>
    <dbReference type="NCBI Taxonomy" id="22663"/>
    <lineage>
        <taxon>Eukaryota</taxon>
        <taxon>Viridiplantae</taxon>
        <taxon>Streptophyta</taxon>
        <taxon>Embryophyta</taxon>
        <taxon>Tracheophyta</taxon>
        <taxon>Spermatophyta</taxon>
        <taxon>Magnoliopsida</taxon>
        <taxon>eudicotyledons</taxon>
        <taxon>Gunneridae</taxon>
        <taxon>Pentapetalae</taxon>
        <taxon>rosids</taxon>
        <taxon>malvids</taxon>
        <taxon>Myrtales</taxon>
        <taxon>Lythraceae</taxon>
        <taxon>Punica</taxon>
    </lineage>
</organism>
<evidence type="ECO:0000313" key="2">
    <source>
        <dbReference type="Proteomes" id="UP000233551"/>
    </source>
</evidence>